<accession>A0A5R9F913</accession>
<dbReference type="RefSeq" id="WP_138127804.1">
    <property type="nucleotide sequence ID" value="NZ_SWLG01000012.1"/>
</dbReference>
<comment type="caution">
    <text evidence="2">The sequence shown here is derived from an EMBL/GenBank/DDBJ whole genome shotgun (WGS) entry which is preliminary data.</text>
</comment>
<feature type="transmembrane region" description="Helical" evidence="1">
    <location>
        <begin position="12"/>
        <end position="32"/>
    </location>
</feature>
<dbReference type="AlphaFoldDB" id="A0A5R9F913"/>
<keyword evidence="3" id="KW-1185">Reference proteome</keyword>
<dbReference type="EMBL" id="SWLG01000012">
    <property type="protein sequence ID" value="TLS36195.1"/>
    <property type="molecule type" value="Genomic_DNA"/>
</dbReference>
<dbReference type="Proteomes" id="UP000308230">
    <property type="component" value="Unassembled WGS sequence"/>
</dbReference>
<keyword evidence="1" id="KW-0472">Membrane</keyword>
<protein>
    <submittedName>
        <fullName evidence="2">Uncharacterized protein</fullName>
    </submittedName>
</protein>
<proteinExistence type="predicted"/>
<keyword evidence="1" id="KW-1133">Transmembrane helix</keyword>
<name>A0A5R9F913_9BACL</name>
<gene>
    <name evidence="2" type="ORF">FCL54_16295</name>
</gene>
<evidence type="ECO:0000313" key="2">
    <source>
        <dbReference type="EMBL" id="TLS36195.1"/>
    </source>
</evidence>
<evidence type="ECO:0000256" key="1">
    <source>
        <dbReference type="SAM" id="Phobius"/>
    </source>
</evidence>
<organism evidence="2 3">
    <name type="scientific">Exobacillus caeni</name>
    <dbReference type="NCBI Taxonomy" id="2574798"/>
    <lineage>
        <taxon>Bacteria</taxon>
        <taxon>Bacillati</taxon>
        <taxon>Bacillota</taxon>
        <taxon>Bacilli</taxon>
        <taxon>Bacillales</taxon>
        <taxon>Guptibacillaceae</taxon>
        <taxon>Exobacillus</taxon>
    </lineage>
</organism>
<reference evidence="2 3" key="1">
    <citation type="submission" date="2019-04" db="EMBL/GenBank/DDBJ databases">
        <title>Bacillus caeni sp. nov., a bacterium isolated from mangrove sediment.</title>
        <authorList>
            <person name="Huang H."/>
            <person name="Mo K."/>
            <person name="Hu Y."/>
        </authorList>
    </citation>
    <scope>NUCLEOTIDE SEQUENCE [LARGE SCALE GENOMIC DNA]</scope>
    <source>
        <strain evidence="2 3">HB172195</strain>
    </source>
</reference>
<keyword evidence="1" id="KW-0812">Transmembrane</keyword>
<sequence length="59" mass="6680">MASKKGKKAESIPFRLTILFVVVFILFLLLIIKLGSIQIFHGDEDTNATQENILYSILQ</sequence>
<evidence type="ECO:0000313" key="3">
    <source>
        <dbReference type="Proteomes" id="UP000308230"/>
    </source>
</evidence>